<gene>
    <name evidence="1" type="ORF">CONCODRAFT_80949</name>
</gene>
<protein>
    <submittedName>
        <fullName evidence="1">Uncharacterized protein</fullName>
    </submittedName>
</protein>
<dbReference type="AlphaFoldDB" id="A0A137NP61"/>
<organism evidence="1 2">
    <name type="scientific">Conidiobolus coronatus (strain ATCC 28846 / CBS 209.66 / NRRL 28638)</name>
    <name type="common">Delacroixia coronata</name>
    <dbReference type="NCBI Taxonomy" id="796925"/>
    <lineage>
        <taxon>Eukaryota</taxon>
        <taxon>Fungi</taxon>
        <taxon>Fungi incertae sedis</taxon>
        <taxon>Zoopagomycota</taxon>
        <taxon>Entomophthoromycotina</taxon>
        <taxon>Entomophthoromycetes</taxon>
        <taxon>Entomophthorales</taxon>
        <taxon>Ancylistaceae</taxon>
        <taxon>Conidiobolus</taxon>
    </lineage>
</organism>
<proteinExistence type="predicted"/>
<keyword evidence="2" id="KW-1185">Reference proteome</keyword>
<sequence length="109" mass="12929">MFNSGIIKYNICELCFKQLVKPNQLNCRNCQVKATNNLISSSNVFKIKYSKKPSAFTRVVDVTRQYIESKYTSKNLNDKRRISLIQYTHKVDNIHNYEWSNFQKIEQLD</sequence>
<evidence type="ECO:0000313" key="1">
    <source>
        <dbReference type="EMBL" id="KXN64549.1"/>
    </source>
</evidence>
<dbReference type="Proteomes" id="UP000070444">
    <property type="component" value="Unassembled WGS sequence"/>
</dbReference>
<reference evidence="1 2" key="1">
    <citation type="journal article" date="2015" name="Genome Biol. Evol.">
        <title>Phylogenomic analyses indicate that early fungi evolved digesting cell walls of algal ancestors of land plants.</title>
        <authorList>
            <person name="Chang Y."/>
            <person name="Wang S."/>
            <person name="Sekimoto S."/>
            <person name="Aerts A.L."/>
            <person name="Choi C."/>
            <person name="Clum A."/>
            <person name="LaButti K.M."/>
            <person name="Lindquist E.A."/>
            <person name="Yee Ngan C."/>
            <person name="Ohm R.A."/>
            <person name="Salamov A.A."/>
            <person name="Grigoriev I.V."/>
            <person name="Spatafora J.W."/>
            <person name="Berbee M.L."/>
        </authorList>
    </citation>
    <scope>NUCLEOTIDE SEQUENCE [LARGE SCALE GENOMIC DNA]</scope>
    <source>
        <strain evidence="1 2">NRRL 28638</strain>
    </source>
</reference>
<dbReference type="EMBL" id="KQ965454">
    <property type="protein sequence ID" value="KXN64549.1"/>
    <property type="molecule type" value="Genomic_DNA"/>
</dbReference>
<accession>A0A137NP61</accession>
<evidence type="ECO:0000313" key="2">
    <source>
        <dbReference type="Proteomes" id="UP000070444"/>
    </source>
</evidence>
<name>A0A137NP61_CONC2</name>